<protein>
    <submittedName>
        <fullName evidence="3">Uncharacterized protein</fullName>
    </submittedName>
</protein>
<dbReference type="InterPro" id="IPR051472">
    <property type="entry name" value="T3SS_Stator/FliH"/>
</dbReference>
<dbReference type="Proteomes" id="UP000474802">
    <property type="component" value="Unassembled WGS sequence"/>
</dbReference>
<reference evidence="3 4" key="2">
    <citation type="submission" date="2020-03" db="EMBL/GenBank/DDBJ databases">
        <title>Devosia chinhatensis sp. nov., isolated from a hexachlorocyclohexane (HCH) dump site in India.</title>
        <authorList>
            <person name="Kumar M."/>
            <person name="Lal R."/>
        </authorList>
    </citation>
    <scope>NUCLEOTIDE SEQUENCE [LARGE SCALE GENOMIC DNA]</scope>
    <source>
        <strain evidence="3 4">H239</strain>
    </source>
</reference>
<dbReference type="RefSeq" id="WP_164534678.1">
    <property type="nucleotide sequence ID" value="NZ_JAALFG010000002.1"/>
</dbReference>
<comment type="caution">
    <text evidence="3">The sequence shown here is derived from an EMBL/GenBank/DDBJ whole genome shotgun (WGS) entry which is preliminary data.</text>
</comment>
<gene>
    <name evidence="3" type="ORF">G5575_13165</name>
</gene>
<dbReference type="EMBL" id="JAALFG010000002">
    <property type="protein sequence ID" value="NGP18476.1"/>
    <property type="molecule type" value="Genomic_DNA"/>
</dbReference>
<keyword evidence="1" id="KW-0813">Transport</keyword>
<dbReference type="PANTHER" id="PTHR34982:SF1">
    <property type="entry name" value="FLAGELLAR ASSEMBLY PROTEIN FLIH"/>
    <property type="match status" value="1"/>
</dbReference>
<dbReference type="PANTHER" id="PTHR34982">
    <property type="entry name" value="YOP PROTEINS TRANSLOCATION PROTEIN L"/>
    <property type="match status" value="1"/>
</dbReference>
<sequence>MAAPARFLFDLNMEHRPGRVSAPPVPTIPEDVVAQLVANARQEAYAEGMRAGEQNASAMAAQTIAAASATLATQTAQLMAALDEARDSNHRESVDLAVTVGRKLALHLVARHPLTELEALVRECLPSLDGVPHLVIRCHPDLADAIREAATAQMAHAGFAGRLVVMGDPDIRLGDGRFEWVDGGLVRDIAETSKNIDRQIATYLAARSKGAAAAHHAKEHG</sequence>
<dbReference type="GO" id="GO:0015031">
    <property type="term" value="P:protein transport"/>
    <property type="evidence" value="ECO:0007669"/>
    <property type="project" value="UniProtKB-KW"/>
</dbReference>
<accession>A0A6M1SPJ1</accession>
<dbReference type="GO" id="GO:0005829">
    <property type="term" value="C:cytosol"/>
    <property type="evidence" value="ECO:0007669"/>
    <property type="project" value="TreeGrafter"/>
</dbReference>
<reference evidence="3 4" key="1">
    <citation type="submission" date="2020-02" db="EMBL/GenBank/DDBJ databases">
        <authorList>
            <person name="Khan S.A."/>
            <person name="Jeon C.O."/>
            <person name="Chun B.H."/>
        </authorList>
    </citation>
    <scope>NUCLEOTIDE SEQUENCE [LARGE SCALE GENOMIC DNA]</scope>
    <source>
        <strain evidence="3 4">H239</strain>
    </source>
</reference>
<keyword evidence="2" id="KW-0653">Protein transport</keyword>
<organism evidence="3 4">
    <name type="scientific">Devosia aurantiaca</name>
    <dbReference type="NCBI Taxonomy" id="2714858"/>
    <lineage>
        <taxon>Bacteria</taxon>
        <taxon>Pseudomonadati</taxon>
        <taxon>Pseudomonadota</taxon>
        <taxon>Alphaproteobacteria</taxon>
        <taxon>Hyphomicrobiales</taxon>
        <taxon>Devosiaceae</taxon>
        <taxon>Devosia</taxon>
    </lineage>
</organism>
<evidence type="ECO:0000256" key="2">
    <source>
        <dbReference type="ARBA" id="ARBA00022927"/>
    </source>
</evidence>
<name>A0A6M1SPJ1_9HYPH</name>
<proteinExistence type="predicted"/>
<dbReference type="AlphaFoldDB" id="A0A6M1SPJ1"/>
<evidence type="ECO:0000256" key="1">
    <source>
        <dbReference type="ARBA" id="ARBA00022448"/>
    </source>
</evidence>
<evidence type="ECO:0000313" key="4">
    <source>
        <dbReference type="Proteomes" id="UP000474802"/>
    </source>
</evidence>
<keyword evidence="4" id="KW-1185">Reference proteome</keyword>
<evidence type="ECO:0000313" key="3">
    <source>
        <dbReference type="EMBL" id="NGP18476.1"/>
    </source>
</evidence>